<dbReference type="InterPro" id="IPR024467">
    <property type="entry name" value="Xre/MbcA/ParS-like_toxin-bd"/>
</dbReference>
<gene>
    <name evidence="2" type="ORF">SNEC2469_LOCUS10504</name>
</gene>
<reference evidence="2" key="1">
    <citation type="submission" date="2021-02" db="EMBL/GenBank/DDBJ databases">
        <authorList>
            <person name="Dougan E. K."/>
            <person name="Rhodes N."/>
            <person name="Thang M."/>
            <person name="Chan C."/>
        </authorList>
    </citation>
    <scope>NUCLEOTIDE SEQUENCE</scope>
</reference>
<name>A0A812QAU7_9DINO</name>
<dbReference type="SMART" id="SM00953">
    <property type="entry name" value="RES"/>
    <property type="match status" value="1"/>
</dbReference>
<dbReference type="AlphaFoldDB" id="A0A812QAU7"/>
<dbReference type="OrthoDB" id="10399983at2759"/>
<protein>
    <recommendedName>
        <fullName evidence="1">RES domain-containing protein</fullName>
    </recommendedName>
</protein>
<evidence type="ECO:0000313" key="3">
    <source>
        <dbReference type="Proteomes" id="UP000601435"/>
    </source>
</evidence>
<keyword evidence="3" id="KW-1185">Reference proteome</keyword>
<dbReference type="EMBL" id="CAJNJA010016742">
    <property type="protein sequence ID" value="CAE7387147.1"/>
    <property type="molecule type" value="Genomic_DNA"/>
</dbReference>
<evidence type="ECO:0000259" key="1">
    <source>
        <dbReference type="SMART" id="SM00953"/>
    </source>
</evidence>
<dbReference type="GO" id="GO:0003677">
    <property type="term" value="F:DNA binding"/>
    <property type="evidence" value="ECO:0007669"/>
    <property type="project" value="InterPro"/>
</dbReference>
<dbReference type="InterPro" id="IPR046847">
    <property type="entry name" value="Xre-like_HTH"/>
</dbReference>
<accession>A0A812QAU7</accession>
<dbReference type="Pfam" id="PF20432">
    <property type="entry name" value="Xre-like-HTH"/>
    <property type="match status" value="1"/>
</dbReference>
<proteinExistence type="predicted"/>
<evidence type="ECO:0000313" key="2">
    <source>
        <dbReference type="EMBL" id="CAE7387147.1"/>
    </source>
</evidence>
<feature type="domain" description="RES" evidence="1">
    <location>
        <begin position="185"/>
        <end position="313"/>
    </location>
</feature>
<dbReference type="Pfam" id="PF08808">
    <property type="entry name" value="RES"/>
    <property type="match status" value="1"/>
</dbReference>
<dbReference type="Pfam" id="PF09722">
    <property type="entry name" value="Xre_MbcA_ParS_C"/>
    <property type="match status" value="1"/>
</dbReference>
<dbReference type="Proteomes" id="UP000601435">
    <property type="component" value="Unassembled WGS sequence"/>
</dbReference>
<organism evidence="2 3">
    <name type="scientific">Symbiodinium necroappetens</name>
    <dbReference type="NCBI Taxonomy" id="1628268"/>
    <lineage>
        <taxon>Eukaryota</taxon>
        <taxon>Sar</taxon>
        <taxon>Alveolata</taxon>
        <taxon>Dinophyceae</taxon>
        <taxon>Suessiales</taxon>
        <taxon>Symbiodiniaceae</taxon>
        <taxon>Symbiodinium</taxon>
    </lineage>
</organism>
<dbReference type="InterPro" id="IPR014914">
    <property type="entry name" value="RES_dom"/>
</dbReference>
<sequence length="341" mass="37815">MPELRLIDPSRARPETPEITDAEAAAMARAVPNLFKRWGVTDSQACTLLGGISARTWARWKLGASGRLPRDLRARLANLMGIHKALRLIFREPERGYDWVAAPNAVFGGRSALEVMLGGELTDLMRVRHYLDAERGDIADPADWDAIASAESKTNPRVAESIGLLDLVPPARRVSGEGATWLMAPFVHVSRDRRSRFSDGSYGVYYAGDRFEVALFETIHHHGRFMAATDQAPGWASDFRELVGAIDRDLHDLRDRTIWSDCLDPDDYSPSQALAARLRGAGSNGLVYPSVRYPEGDCVAVFWPDLIPIPLQARHLGYHWDGSRVDRIRDLGSGEVFAVEG</sequence>
<comment type="caution">
    <text evidence="2">The sequence shown here is derived from an EMBL/GenBank/DDBJ whole genome shotgun (WGS) entry which is preliminary data.</text>
</comment>